<comment type="catalytic activity">
    <reaction evidence="1">
        <text>Exonucleolytic cleavage in the 3'- to 5'-direction to yield nucleoside 5'-phosphates.</text>
        <dbReference type="EC" id="3.1.11.2"/>
    </reaction>
</comment>
<dbReference type="GO" id="GO:0003906">
    <property type="term" value="F:DNA-(apurinic or apyrimidinic site) endonuclease activity"/>
    <property type="evidence" value="ECO:0007669"/>
    <property type="project" value="TreeGrafter"/>
</dbReference>
<evidence type="ECO:0000256" key="2">
    <source>
        <dbReference type="ARBA" id="ARBA00001946"/>
    </source>
</evidence>
<dbReference type="GeneTree" id="ENSGT01120000272480"/>
<dbReference type="GO" id="GO:0006284">
    <property type="term" value="P:base-excision repair"/>
    <property type="evidence" value="ECO:0007669"/>
    <property type="project" value="TreeGrafter"/>
</dbReference>
<evidence type="ECO:0000256" key="8">
    <source>
        <dbReference type="ARBA" id="ARBA00022842"/>
    </source>
</evidence>
<dbReference type="EC" id="3.1.11.2" evidence="4"/>
<evidence type="ECO:0000256" key="3">
    <source>
        <dbReference type="ARBA" id="ARBA00007092"/>
    </source>
</evidence>
<comment type="cofactor">
    <cofactor evidence="2">
        <name>Mg(2+)</name>
        <dbReference type="ChEBI" id="CHEBI:18420"/>
    </cofactor>
</comment>
<dbReference type="InterPro" id="IPR005135">
    <property type="entry name" value="Endo/exonuclease/phosphatase"/>
</dbReference>
<dbReference type="Pfam" id="PF03372">
    <property type="entry name" value="Exo_endo_phos"/>
    <property type="match status" value="1"/>
</dbReference>
<dbReference type="InterPro" id="IPR036691">
    <property type="entry name" value="Endo/exonu/phosph_ase_sf"/>
</dbReference>
<dbReference type="GO" id="GO:0046872">
    <property type="term" value="F:metal ion binding"/>
    <property type="evidence" value="ECO:0007669"/>
    <property type="project" value="UniProtKB-KW"/>
</dbReference>
<evidence type="ECO:0000256" key="5">
    <source>
        <dbReference type="ARBA" id="ARBA00022723"/>
    </source>
</evidence>
<proteinExistence type="inferred from homology"/>
<protein>
    <recommendedName>
        <fullName evidence="4">exodeoxyribonuclease III</fullName>
        <ecNumber evidence="4">3.1.11.2</ecNumber>
    </recommendedName>
</protein>
<dbReference type="GO" id="GO:0008081">
    <property type="term" value="F:phosphoric diester hydrolase activity"/>
    <property type="evidence" value="ECO:0007669"/>
    <property type="project" value="TreeGrafter"/>
</dbReference>
<dbReference type="AlphaFoldDB" id="A0A3B4F736"/>
<evidence type="ECO:0000256" key="4">
    <source>
        <dbReference type="ARBA" id="ARBA00012115"/>
    </source>
</evidence>
<dbReference type="Gene3D" id="3.60.10.10">
    <property type="entry name" value="Endonuclease/exonuclease/phosphatase"/>
    <property type="match status" value="1"/>
</dbReference>
<keyword evidence="6" id="KW-0227">DNA damage</keyword>
<keyword evidence="7" id="KW-0378">Hydrolase</keyword>
<evidence type="ECO:0000256" key="7">
    <source>
        <dbReference type="ARBA" id="ARBA00022801"/>
    </source>
</evidence>
<dbReference type="GO" id="GO:0008311">
    <property type="term" value="F:double-stranded DNA 3'-5' DNA exonuclease activity"/>
    <property type="evidence" value="ECO:0007669"/>
    <property type="project" value="UniProtKB-EC"/>
</dbReference>
<evidence type="ECO:0000313" key="11">
    <source>
        <dbReference type="Ensembl" id="ENSPNYP00000005419.1"/>
    </source>
</evidence>
<dbReference type="PANTHER" id="PTHR22748:SF4">
    <property type="entry name" value="DNA-(APURINIC OR APYRIMIDINIC SITE) ENDONUCLEASE 2"/>
    <property type="match status" value="1"/>
</dbReference>
<organism evidence="11">
    <name type="scientific">Pundamilia nyererei</name>
    <dbReference type="NCBI Taxonomy" id="303518"/>
    <lineage>
        <taxon>Eukaryota</taxon>
        <taxon>Metazoa</taxon>
        <taxon>Chordata</taxon>
        <taxon>Craniata</taxon>
        <taxon>Vertebrata</taxon>
        <taxon>Euteleostomi</taxon>
        <taxon>Actinopterygii</taxon>
        <taxon>Neopterygii</taxon>
        <taxon>Teleostei</taxon>
        <taxon>Neoteleostei</taxon>
        <taxon>Acanthomorphata</taxon>
        <taxon>Ovalentaria</taxon>
        <taxon>Cichlomorphae</taxon>
        <taxon>Cichliformes</taxon>
        <taxon>Cichlidae</taxon>
        <taxon>African cichlids</taxon>
        <taxon>Pseudocrenilabrinae</taxon>
        <taxon>Haplochromini</taxon>
        <taxon>Pundamilia</taxon>
    </lineage>
</organism>
<evidence type="ECO:0000256" key="9">
    <source>
        <dbReference type="ARBA" id="ARBA00023204"/>
    </source>
</evidence>
<name>A0A3B4F736_9CICH</name>
<dbReference type="SUPFAM" id="SSF56219">
    <property type="entry name" value="DNase I-like"/>
    <property type="match status" value="1"/>
</dbReference>
<keyword evidence="9" id="KW-0234">DNA repair</keyword>
<reference evidence="11" key="1">
    <citation type="submission" date="2023-09" db="UniProtKB">
        <authorList>
            <consortium name="Ensembl"/>
        </authorList>
    </citation>
    <scope>IDENTIFICATION</scope>
</reference>
<evidence type="ECO:0000256" key="1">
    <source>
        <dbReference type="ARBA" id="ARBA00000493"/>
    </source>
</evidence>
<keyword evidence="5" id="KW-0479">Metal-binding</keyword>
<dbReference type="PANTHER" id="PTHR22748">
    <property type="entry name" value="AP ENDONUCLEASE"/>
    <property type="match status" value="1"/>
</dbReference>
<feature type="domain" description="Endonuclease/exonuclease/phosphatase" evidence="10">
    <location>
        <begin position="7"/>
        <end position="145"/>
    </location>
</feature>
<evidence type="ECO:0000259" key="10">
    <source>
        <dbReference type="Pfam" id="PF03372"/>
    </source>
</evidence>
<dbReference type="Ensembl" id="ENSPNYT00000005560.1">
    <property type="protein sequence ID" value="ENSPNYP00000005419.1"/>
    <property type="gene ID" value="ENSPNYG00000004209.1"/>
</dbReference>
<keyword evidence="8" id="KW-0460">Magnesium</keyword>
<accession>A0A3B4F736</accession>
<comment type="similarity">
    <text evidence="3">Belongs to the DNA repair enzymes AP/ExoA family.</text>
</comment>
<dbReference type="InterPro" id="IPR004808">
    <property type="entry name" value="AP_endonuc_1"/>
</dbReference>
<evidence type="ECO:0000256" key="6">
    <source>
        <dbReference type="ARBA" id="ARBA00022763"/>
    </source>
</evidence>
<sequence length="148" mass="16611">MGEIKIMSINVRRLRNFWKRRAVYEFLTVCDFDICMVQEAHLRDEGDKLLFTEEWGGGEAVWSVGSVYGSGVGVLCGRKSIKIIDTFSVLQGRVLVVDIKKAGLQCRVVNIYAHAEPRARRELFAGLDICFMTSKVTFVGGDLNCSLD</sequence>
<dbReference type="GO" id="GO:0005634">
    <property type="term" value="C:nucleus"/>
    <property type="evidence" value="ECO:0007669"/>
    <property type="project" value="TreeGrafter"/>
</dbReference>